<keyword evidence="2" id="KW-0472">Membrane</keyword>
<keyword evidence="2" id="KW-0812">Transmembrane</keyword>
<organism evidence="3 4">
    <name type="scientific">Bartonella pachyuromydis</name>
    <dbReference type="NCBI Taxonomy" id="931097"/>
    <lineage>
        <taxon>Bacteria</taxon>
        <taxon>Pseudomonadati</taxon>
        <taxon>Pseudomonadota</taxon>
        <taxon>Alphaproteobacteria</taxon>
        <taxon>Hyphomicrobiales</taxon>
        <taxon>Bartonellaceae</taxon>
        <taxon>Bartonella</taxon>
    </lineage>
</organism>
<feature type="compositionally biased region" description="Basic and acidic residues" evidence="1">
    <location>
        <begin position="1"/>
        <end position="18"/>
    </location>
</feature>
<keyword evidence="2" id="KW-1133">Transmembrane helix</keyword>
<proteinExistence type="predicted"/>
<protein>
    <submittedName>
        <fullName evidence="3">Uncharacterized protein</fullName>
    </submittedName>
</protein>
<dbReference type="EMBL" id="BAABJA010000008">
    <property type="protein sequence ID" value="GAA4664921.1"/>
    <property type="molecule type" value="Genomic_DNA"/>
</dbReference>
<evidence type="ECO:0000256" key="1">
    <source>
        <dbReference type="SAM" id="MobiDB-lite"/>
    </source>
</evidence>
<name>A0ABP8VJJ1_9HYPH</name>
<feature type="transmembrane region" description="Helical" evidence="2">
    <location>
        <begin position="28"/>
        <end position="46"/>
    </location>
</feature>
<gene>
    <name evidence="3" type="ORF">GCM10023262_12170</name>
</gene>
<keyword evidence="4" id="KW-1185">Reference proteome</keyword>
<reference evidence="4" key="1">
    <citation type="journal article" date="2019" name="Int. J. Syst. Evol. Microbiol.">
        <title>The Global Catalogue of Microorganisms (GCM) 10K type strain sequencing project: providing services to taxonomists for standard genome sequencing and annotation.</title>
        <authorList>
            <consortium name="The Broad Institute Genomics Platform"/>
            <consortium name="The Broad Institute Genome Sequencing Center for Infectious Disease"/>
            <person name="Wu L."/>
            <person name="Ma J."/>
        </authorList>
    </citation>
    <scope>NUCLEOTIDE SEQUENCE [LARGE SCALE GENOMIC DNA]</scope>
    <source>
        <strain evidence="4">JCM 17714</strain>
    </source>
</reference>
<dbReference type="Proteomes" id="UP001501699">
    <property type="component" value="Unassembled WGS sequence"/>
</dbReference>
<feature type="region of interest" description="Disordered" evidence="1">
    <location>
        <begin position="1"/>
        <end position="20"/>
    </location>
</feature>
<comment type="caution">
    <text evidence="3">The sequence shown here is derived from an EMBL/GenBank/DDBJ whole genome shotgun (WGS) entry which is preliminary data.</text>
</comment>
<sequence length="58" mass="6351">MSDKTTIEDRGAIGDKRNNTSQSLGKKIVIALACIGFCGYVLWNILSTPEEKRHGKVS</sequence>
<evidence type="ECO:0000313" key="4">
    <source>
        <dbReference type="Proteomes" id="UP001501699"/>
    </source>
</evidence>
<evidence type="ECO:0000313" key="3">
    <source>
        <dbReference type="EMBL" id="GAA4664921.1"/>
    </source>
</evidence>
<evidence type="ECO:0000256" key="2">
    <source>
        <dbReference type="SAM" id="Phobius"/>
    </source>
</evidence>
<accession>A0ABP8VJJ1</accession>